<evidence type="ECO:0000313" key="6">
    <source>
        <dbReference type="EMBL" id="ADD41164.1"/>
    </source>
</evidence>
<dbReference type="PANTHER" id="PTHR30055:SF151">
    <property type="entry name" value="TRANSCRIPTIONAL REGULATORY PROTEIN"/>
    <property type="match status" value="1"/>
</dbReference>
<dbReference type="Proteomes" id="UP000000844">
    <property type="component" value="Chromosome"/>
</dbReference>
<dbReference type="InterPro" id="IPR036271">
    <property type="entry name" value="Tet_transcr_reg_TetR-rel_C_sf"/>
</dbReference>
<dbReference type="GO" id="GO:0045892">
    <property type="term" value="P:negative regulation of DNA-templated transcription"/>
    <property type="evidence" value="ECO:0007669"/>
    <property type="project" value="InterPro"/>
</dbReference>
<keyword evidence="2 4" id="KW-0238">DNA-binding</keyword>
<evidence type="ECO:0000313" key="7">
    <source>
        <dbReference type="Proteomes" id="UP000000844"/>
    </source>
</evidence>
<dbReference type="Gene3D" id="1.10.10.60">
    <property type="entry name" value="Homeodomain-like"/>
    <property type="match status" value="1"/>
</dbReference>
<evidence type="ECO:0000256" key="1">
    <source>
        <dbReference type="ARBA" id="ARBA00023015"/>
    </source>
</evidence>
<dbReference type="HOGENOM" id="CLU_069543_0_1_11"/>
<dbReference type="KEGG" id="sna:Snas_1460"/>
<dbReference type="EMBL" id="CP001778">
    <property type="protein sequence ID" value="ADD41164.1"/>
    <property type="molecule type" value="Genomic_DNA"/>
</dbReference>
<dbReference type="InterPro" id="IPR023772">
    <property type="entry name" value="DNA-bd_HTH_TetR-type_CS"/>
</dbReference>
<dbReference type="STRING" id="446470.Snas_1460"/>
<organism evidence="6 7">
    <name type="scientific">Stackebrandtia nassauensis (strain DSM 44728 / CIP 108903 / NRRL B-16338 / NBRC 102104 / LLR-40K-21)</name>
    <dbReference type="NCBI Taxonomy" id="446470"/>
    <lineage>
        <taxon>Bacteria</taxon>
        <taxon>Bacillati</taxon>
        <taxon>Actinomycetota</taxon>
        <taxon>Actinomycetes</taxon>
        <taxon>Glycomycetales</taxon>
        <taxon>Glycomycetaceae</taxon>
        <taxon>Stackebrandtia</taxon>
    </lineage>
</organism>
<keyword evidence="1" id="KW-0805">Transcription regulation</keyword>
<dbReference type="SUPFAM" id="SSF46689">
    <property type="entry name" value="Homeodomain-like"/>
    <property type="match status" value="1"/>
</dbReference>
<dbReference type="GO" id="GO:0000976">
    <property type="term" value="F:transcription cis-regulatory region binding"/>
    <property type="evidence" value="ECO:0007669"/>
    <property type="project" value="TreeGrafter"/>
</dbReference>
<feature type="DNA-binding region" description="H-T-H motif" evidence="4">
    <location>
        <begin position="60"/>
        <end position="79"/>
    </location>
</feature>
<dbReference type="PANTHER" id="PTHR30055">
    <property type="entry name" value="HTH-TYPE TRANSCRIPTIONAL REGULATOR RUTR"/>
    <property type="match status" value="1"/>
</dbReference>
<dbReference type="PROSITE" id="PS50977">
    <property type="entry name" value="HTH_TETR_2"/>
    <property type="match status" value="1"/>
</dbReference>
<dbReference type="GO" id="GO:0003700">
    <property type="term" value="F:DNA-binding transcription factor activity"/>
    <property type="evidence" value="ECO:0007669"/>
    <property type="project" value="TreeGrafter"/>
</dbReference>
<keyword evidence="3" id="KW-0804">Transcription</keyword>
<dbReference type="InterPro" id="IPR050109">
    <property type="entry name" value="HTH-type_TetR-like_transc_reg"/>
</dbReference>
<feature type="domain" description="HTH tetR-type" evidence="5">
    <location>
        <begin position="37"/>
        <end position="97"/>
    </location>
</feature>
<evidence type="ECO:0000256" key="4">
    <source>
        <dbReference type="PROSITE-ProRule" id="PRU00335"/>
    </source>
</evidence>
<dbReference type="Gene3D" id="1.10.357.10">
    <property type="entry name" value="Tetracycline Repressor, domain 2"/>
    <property type="match status" value="1"/>
</dbReference>
<evidence type="ECO:0000256" key="2">
    <source>
        <dbReference type="ARBA" id="ARBA00023125"/>
    </source>
</evidence>
<reference evidence="6 7" key="1">
    <citation type="journal article" date="2009" name="Stand. Genomic Sci.">
        <title>Complete genome sequence of Stackebrandtia nassauensis type strain (LLR-40K-21).</title>
        <authorList>
            <person name="Munk C."/>
            <person name="Lapidus A."/>
            <person name="Copeland A."/>
            <person name="Jando M."/>
            <person name="Mayilraj S."/>
            <person name="Glavina Del Rio T."/>
            <person name="Nolan M."/>
            <person name="Chen F."/>
            <person name="Lucas S."/>
            <person name="Tice H."/>
            <person name="Cheng J.F."/>
            <person name="Han C."/>
            <person name="Detter J.C."/>
            <person name="Bruce D."/>
            <person name="Goodwin L."/>
            <person name="Chain P."/>
            <person name="Pitluck S."/>
            <person name="Goker M."/>
            <person name="Ovchinikova G."/>
            <person name="Pati A."/>
            <person name="Ivanova N."/>
            <person name="Mavromatis K."/>
            <person name="Chen A."/>
            <person name="Palaniappan K."/>
            <person name="Land M."/>
            <person name="Hauser L."/>
            <person name="Chang Y.J."/>
            <person name="Jeffries C.D."/>
            <person name="Bristow J."/>
            <person name="Eisen J.A."/>
            <person name="Markowitz V."/>
            <person name="Hugenholtz P."/>
            <person name="Kyrpides N.C."/>
            <person name="Klenk H.P."/>
        </authorList>
    </citation>
    <scope>NUCLEOTIDE SEQUENCE [LARGE SCALE GENOMIC DNA]</scope>
    <source>
        <strain evidence="7">DSM 44728 / CIP 108903 / NRRL B-16338 / NBRC 102104 / LLR-40K-21</strain>
    </source>
</reference>
<evidence type="ECO:0000259" key="5">
    <source>
        <dbReference type="PROSITE" id="PS50977"/>
    </source>
</evidence>
<dbReference type="PROSITE" id="PS01081">
    <property type="entry name" value="HTH_TETR_1"/>
    <property type="match status" value="1"/>
</dbReference>
<dbReference type="AlphaFoldDB" id="D3PVB1"/>
<gene>
    <name evidence="6" type="ordered locus">Snas_1460</name>
</gene>
<protein>
    <submittedName>
        <fullName evidence="6">Transcriptional regulator, TetR family</fullName>
    </submittedName>
</protein>
<accession>D3PVB1</accession>
<proteinExistence type="predicted"/>
<sequence length="249" mass="27473">MNDHDEPADPHAATTRILRLLWDSPDRPPSKRGPKPKLELDQIVRTAIDIADTDGLAGISMQRVADQLDVAVGSLYTYVPGKPALLAAMLDTAVGWSTLPHELPGDWRQQFEAWAREDWEDYRQHPWIIELATTAPIVPGPNMMNWMESALQVLAPTTLSAADKMAVVNAVDVYVRGTAREAHAAARQPAPGTKEARDEFVGSRPLFERFPNIANVMAVDPTLFTTVNSEFGLQRLLDGIELFIASQAK</sequence>
<name>D3PVB1_STANL</name>
<keyword evidence="7" id="KW-1185">Reference proteome</keyword>
<dbReference type="SUPFAM" id="SSF48498">
    <property type="entry name" value="Tetracyclin repressor-like, C-terminal domain"/>
    <property type="match status" value="1"/>
</dbReference>
<dbReference type="Pfam" id="PF02909">
    <property type="entry name" value="TetR_C_1"/>
    <property type="match status" value="1"/>
</dbReference>
<evidence type="ECO:0000256" key="3">
    <source>
        <dbReference type="ARBA" id="ARBA00023163"/>
    </source>
</evidence>
<dbReference type="InterPro" id="IPR004111">
    <property type="entry name" value="Repressor_TetR_C"/>
</dbReference>
<dbReference type="eggNOG" id="COG1309">
    <property type="taxonomic scope" value="Bacteria"/>
</dbReference>
<dbReference type="RefSeq" id="WP_013016735.1">
    <property type="nucleotide sequence ID" value="NC_013947.1"/>
</dbReference>
<dbReference type="InterPro" id="IPR009057">
    <property type="entry name" value="Homeodomain-like_sf"/>
</dbReference>
<dbReference type="InterPro" id="IPR001647">
    <property type="entry name" value="HTH_TetR"/>
</dbReference>